<dbReference type="Gene3D" id="3.40.50.720">
    <property type="entry name" value="NAD(P)-binding Rossmann-like Domain"/>
    <property type="match status" value="1"/>
</dbReference>
<comment type="caution">
    <text evidence="3">The sequence shown here is derived from an EMBL/GenBank/DDBJ whole genome shotgun (WGS) entry which is preliminary data.</text>
</comment>
<dbReference type="Proteomes" id="UP000598426">
    <property type="component" value="Unassembled WGS sequence"/>
</dbReference>
<gene>
    <name evidence="3" type="ORF">IF188_09930</name>
</gene>
<evidence type="ECO:0000259" key="2">
    <source>
        <dbReference type="Pfam" id="PF01370"/>
    </source>
</evidence>
<evidence type="ECO:0000313" key="4">
    <source>
        <dbReference type="Proteomes" id="UP000598426"/>
    </source>
</evidence>
<sequence>MPESVLITGGAGFIGSALARRLATEGHRVTVLDSLVRQVHGEDPTTTSPLLRSLDGYAQVNVGSVTSSTDLSNALADTSVIVHLAAETGTGQSMYEIDRYVQTNVGGTAKLLDLLVNAPHSVRRIIVASSRSVYGEGAYRTSDGKTVFPPYRDAADVAAGDFDVHMPGETALELIPTPETAPLQPSSIYGITKQAQESLIMTTAASIGVEAVSLRFQNVFGPGQSLKNPYTGILAIFSTLIRQGKPIDIFEDGHESRDFVFIDDAVEATARACTMPGVGGSVMNIGSGVSTSVLDVVDALFQAFGTTVPVVVSGRFRTGDIRHNLADTTRARELLGFEARTPFVDGIRRFVEWVQTEPTELDDYDRSLAEMSARNLLK</sequence>
<feature type="domain" description="NAD-dependent epimerase/dehydratase" evidence="2">
    <location>
        <begin position="5"/>
        <end position="144"/>
    </location>
</feature>
<feature type="domain" description="NAD-dependent epimerase/dehydratase" evidence="2">
    <location>
        <begin position="175"/>
        <end position="286"/>
    </location>
</feature>
<organism evidence="3 4">
    <name type="scientific">Microbacterium helvum</name>
    <dbReference type="NCBI Taxonomy" id="2773713"/>
    <lineage>
        <taxon>Bacteria</taxon>
        <taxon>Bacillati</taxon>
        <taxon>Actinomycetota</taxon>
        <taxon>Actinomycetes</taxon>
        <taxon>Micrococcales</taxon>
        <taxon>Microbacteriaceae</taxon>
        <taxon>Microbacterium</taxon>
    </lineage>
</organism>
<protein>
    <submittedName>
        <fullName evidence="3">NAD-dependent epimerase/dehydratase family protein</fullName>
    </submittedName>
</protein>
<reference evidence="3 4" key="1">
    <citation type="submission" date="2020-09" db="EMBL/GenBank/DDBJ databases">
        <title>Isolation and identification of active actinomycetes.</title>
        <authorList>
            <person name="Li X."/>
        </authorList>
    </citation>
    <scope>NUCLEOTIDE SEQUENCE [LARGE SCALE GENOMIC DNA]</scope>
    <source>
        <strain evidence="3 4">NEAU-LLC</strain>
    </source>
</reference>
<accession>A0ABR8NPU4</accession>
<evidence type="ECO:0000256" key="1">
    <source>
        <dbReference type="ARBA" id="ARBA00007637"/>
    </source>
</evidence>
<proteinExistence type="inferred from homology"/>
<dbReference type="PANTHER" id="PTHR43000">
    <property type="entry name" value="DTDP-D-GLUCOSE 4,6-DEHYDRATASE-RELATED"/>
    <property type="match status" value="1"/>
</dbReference>
<dbReference type="PRINTS" id="PR01713">
    <property type="entry name" value="NUCEPIMERASE"/>
</dbReference>
<dbReference type="EMBL" id="JACXZS010000005">
    <property type="protein sequence ID" value="MBD3942013.1"/>
    <property type="molecule type" value="Genomic_DNA"/>
</dbReference>
<dbReference type="RefSeq" id="WP_191171623.1">
    <property type="nucleotide sequence ID" value="NZ_JACXZS010000005.1"/>
</dbReference>
<keyword evidence="4" id="KW-1185">Reference proteome</keyword>
<evidence type="ECO:0000313" key="3">
    <source>
        <dbReference type="EMBL" id="MBD3942013.1"/>
    </source>
</evidence>
<comment type="similarity">
    <text evidence="1">Belongs to the NAD(P)-dependent epimerase/dehydratase family.</text>
</comment>
<dbReference type="InterPro" id="IPR036291">
    <property type="entry name" value="NAD(P)-bd_dom_sf"/>
</dbReference>
<dbReference type="SUPFAM" id="SSF51735">
    <property type="entry name" value="NAD(P)-binding Rossmann-fold domains"/>
    <property type="match status" value="1"/>
</dbReference>
<dbReference type="InterPro" id="IPR001509">
    <property type="entry name" value="Epimerase_deHydtase"/>
</dbReference>
<name>A0ABR8NPU4_9MICO</name>
<dbReference type="Pfam" id="PF01370">
    <property type="entry name" value="Epimerase"/>
    <property type="match status" value="2"/>
</dbReference>